<evidence type="ECO:0000313" key="2">
    <source>
        <dbReference type="Proteomes" id="UP000587760"/>
    </source>
</evidence>
<comment type="caution">
    <text evidence="1">The sequence shown here is derived from an EMBL/GenBank/DDBJ whole genome shotgun (WGS) entry which is preliminary data.</text>
</comment>
<proteinExistence type="predicted"/>
<dbReference type="EMBL" id="JACHGJ010000001">
    <property type="protein sequence ID" value="MBB6478463.1"/>
    <property type="molecule type" value="Genomic_DNA"/>
</dbReference>
<accession>A0A841R3T8</accession>
<keyword evidence="2" id="KW-1185">Reference proteome</keyword>
<gene>
    <name evidence="1" type="ORF">HNR50_000096</name>
</gene>
<dbReference type="AlphaFoldDB" id="A0A841R3T8"/>
<name>A0A841R3T8_9SPIO</name>
<reference evidence="1 2" key="1">
    <citation type="submission" date="2020-08" db="EMBL/GenBank/DDBJ databases">
        <title>Genomic Encyclopedia of Type Strains, Phase IV (KMG-IV): sequencing the most valuable type-strain genomes for metagenomic binning, comparative biology and taxonomic classification.</title>
        <authorList>
            <person name="Goeker M."/>
        </authorList>
    </citation>
    <scope>NUCLEOTIDE SEQUENCE [LARGE SCALE GENOMIC DNA]</scope>
    <source>
        <strain evidence="1 2">DSM 2461</strain>
    </source>
</reference>
<protein>
    <submittedName>
        <fullName evidence="1">Uncharacterized protein</fullName>
    </submittedName>
</protein>
<organism evidence="1 2">
    <name type="scientific">Spirochaeta isovalerica</name>
    <dbReference type="NCBI Taxonomy" id="150"/>
    <lineage>
        <taxon>Bacteria</taxon>
        <taxon>Pseudomonadati</taxon>
        <taxon>Spirochaetota</taxon>
        <taxon>Spirochaetia</taxon>
        <taxon>Spirochaetales</taxon>
        <taxon>Spirochaetaceae</taxon>
        <taxon>Spirochaeta</taxon>
    </lineage>
</organism>
<dbReference type="NCBIfam" id="NF041940">
    <property type="entry name" value="choice_anch_X"/>
    <property type="match status" value="1"/>
</dbReference>
<sequence>MSLSAETFVDLTAESMEVEVGKVVPLSCRVDSGKTGFPQFVWKTTGGEIRKSAVEGEVDFIAPRSSGTVSITVDVTIGGNIESRMIDLTILPEGALKKTADILITVDTKTLQNVWVNSTHKSENFKAPLSIKGTFRYDPDSELAFAGGSWPTYPMYDDGTHGDVTAGDGIWSILMKFEKTDSKVYFAFDDGNSYRVEYESGLAWTVKMAWIELDEYPDDHSNPAFTPDKDKTISWTASMAEEGGIYSER</sequence>
<dbReference type="RefSeq" id="WP_184742329.1">
    <property type="nucleotide sequence ID" value="NZ_JACHGJ010000001.1"/>
</dbReference>
<evidence type="ECO:0000313" key="1">
    <source>
        <dbReference type="EMBL" id="MBB6478463.1"/>
    </source>
</evidence>
<dbReference type="Proteomes" id="UP000587760">
    <property type="component" value="Unassembled WGS sequence"/>
</dbReference>